<gene>
    <name evidence="2" type="ORF">ABV298_22895</name>
</gene>
<dbReference type="EMBL" id="CP159289">
    <property type="protein sequence ID" value="XCH23152.1"/>
    <property type="molecule type" value="Genomic_DNA"/>
</dbReference>
<organism evidence="2">
    <name type="scientific">Dyadobacter sp. 676</name>
    <dbReference type="NCBI Taxonomy" id="3088362"/>
    <lineage>
        <taxon>Bacteria</taxon>
        <taxon>Pseudomonadati</taxon>
        <taxon>Bacteroidota</taxon>
        <taxon>Cytophagia</taxon>
        <taxon>Cytophagales</taxon>
        <taxon>Spirosomataceae</taxon>
        <taxon>Dyadobacter</taxon>
    </lineage>
</organism>
<reference evidence="2" key="1">
    <citation type="submission" date="2024-06" db="EMBL/GenBank/DDBJ databases">
        <title>Sequencing and assembly of the genome of Dyadobacter sp. strain 676, a symbiont of Cyamopsis tetragonoloba.</title>
        <authorList>
            <person name="Guro P."/>
            <person name="Sazanova A."/>
            <person name="Kuznetsova I."/>
            <person name="Belimov A."/>
            <person name="Safronova V."/>
        </authorList>
    </citation>
    <scope>NUCLEOTIDE SEQUENCE</scope>
    <source>
        <strain evidence="2">676</strain>
    </source>
</reference>
<evidence type="ECO:0008006" key="3">
    <source>
        <dbReference type="Google" id="ProtNLM"/>
    </source>
</evidence>
<keyword evidence="1" id="KW-0732">Signal</keyword>
<evidence type="ECO:0000256" key="1">
    <source>
        <dbReference type="SAM" id="SignalP"/>
    </source>
</evidence>
<feature type="chain" id="PRO_5043829357" description="C1q domain-containing protein" evidence="1">
    <location>
        <begin position="23"/>
        <end position="250"/>
    </location>
</feature>
<dbReference type="RefSeq" id="WP_353718478.1">
    <property type="nucleotide sequence ID" value="NZ_CP159289.1"/>
</dbReference>
<proteinExistence type="predicted"/>
<dbReference type="SUPFAM" id="SSF49842">
    <property type="entry name" value="TNF-like"/>
    <property type="match status" value="1"/>
</dbReference>
<sequence length="250" mass="26540">MKHLFVFALLGTLPSFSNIASAQVGIGTTTPDPSAQLDIAGDKKGVLIPRMDLDGRNGIASPATGLMIYQTDNNPGFYFYNGTVWNKVGTAPAGFSAIGKPSSVVTGSQRISSQWSTPAFASGGTFDGSTSTFTVAESGYYRLSASINYEFREQGISLPTNSIPYVAVRNATTSQVYAKGIFPITNVTIPPNSKQRLPAATGTINIEGTALLNTGDVLELYFDQNNSSMTLSLDDGDNHPVVHWSALKIN</sequence>
<accession>A0AAU8FI70</accession>
<dbReference type="AlphaFoldDB" id="A0AAU8FI70"/>
<protein>
    <recommendedName>
        <fullName evidence="3">C1q domain-containing protein</fullName>
    </recommendedName>
</protein>
<feature type="signal peptide" evidence="1">
    <location>
        <begin position="1"/>
        <end position="22"/>
    </location>
</feature>
<dbReference type="InterPro" id="IPR008983">
    <property type="entry name" value="Tumour_necrosis_fac-like_dom"/>
</dbReference>
<dbReference type="Gene3D" id="2.60.120.40">
    <property type="match status" value="1"/>
</dbReference>
<evidence type="ECO:0000313" key="2">
    <source>
        <dbReference type="EMBL" id="XCH23152.1"/>
    </source>
</evidence>
<name>A0AAU8FI70_9BACT</name>